<gene>
    <name evidence="1" type="ORF">ACFFNY_13460</name>
</gene>
<evidence type="ECO:0008006" key="3">
    <source>
        <dbReference type="Google" id="ProtNLM"/>
    </source>
</evidence>
<protein>
    <recommendedName>
        <fullName evidence="3">Sporulation protein</fullName>
    </recommendedName>
</protein>
<sequence length="167" mass="19081">MKWLPGIGLFMSGMIVGSAVYMSIHQHNFSLLVERNSVMQDENDNLKKEILNLNKFKNSQSVIKKLTVRYENVSPESPLDPVLEQELKQKVLKKLEPVYEGHSLSLFTSGSERVNEIRKLQEIVSDQYTVKEHVFKVESSGIAVVQTELIVFIRAKPSAIADSFRFR</sequence>
<dbReference type="RefSeq" id="WP_344903891.1">
    <property type="nucleotide sequence ID" value="NZ_BAAAYO010000001.1"/>
</dbReference>
<proteinExistence type="predicted"/>
<keyword evidence="2" id="KW-1185">Reference proteome</keyword>
<dbReference type="EMBL" id="JBHMAG010000012">
    <property type="protein sequence ID" value="MFB9752568.1"/>
    <property type="molecule type" value="Genomic_DNA"/>
</dbReference>
<reference evidence="1 2" key="1">
    <citation type="submission" date="2024-09" db="EMBL/GenBank/DDBJ databases">
        <authorList>
            <person name="Sun Q."/>
            <person name="Mori K."/>
        </authorList>
    </citation>
    <scope>NUCLEOTIDE SEQUENCE [LARGE SCALE GENOMIC DNA]</scope>
    <source>
        <strain evidence="1 2">JCM 12520</strain>
    </source>
</reference>
<name>A0ABV5VWC5_9BACL</name>
<organism evidence="1 2">
    <name type="scientific">Paenibacillus hodogayensis</name>
    <dbReference type="NCBI Taxonomy" id="279208"/>
    <lineage>
        <taxon>Bacteria</taxon>
        <taxon>Bacillati</taxon>
        <taxon>Bacillota</taxon>
        <taxon>Bacilli</taxon>
        <taxon>Bacillales</taxon>
        <taxon>Paenibacillaceae</taxon>
        <taxon>Paenibacillus</taxon>
    </lineage>
</organism>
<comment type="caution">
    <text evidence="1">The sequence shown here is derived from an EMBL/GenBank/DDBJ whole genome shotgun (WGS) entry which is preliminary data.</text>
</comment>
<evidence type="ECO:0000313" key="2">
    <source>
        <dbReference type="Proteomes" id="UP001589619"/>
    </source>
</evidence>
<dbReference type="Proteomes" id="UP001589619">
    <property type="component" value="Unassembled WGS sequence"/>
</dbReference>
<accession>A0ABV5VWC5</accession>
<evidence type="ECO:0000313" key="1">
    <source>
        <dbReference type="EMBL" id="MFB9752568.1"/>
    </source>
</evidence>